<feature type="region of interest" description="Disordered" evidence="2">
    <location>
        <begin position="14"/>
        <end position="34"/>
    </location>
</feature>
<name>A0ABQ8UN65_9EUKA</name>
<feature type="region of interest" description="Disordered" evidence="2">
    <location>
        <begin position="348"/>
        <end position="495"/>
    </location>
</feature>
<evidence type="ECO:0000256" key="1">
    <source>
        <dbReference type="ARBA" id="ARBA00023054"/>
    </source>
</evidence>
<feature type="compositionally biased region" description="Low complexity" evidence="2">
    <location>
        <begin position="566"/>
        <end position="583"/>
    </location>
</feature>
<feature type="compositionally biased region" description="Gly residues" evidence="2">
    <location>
        <begin position="418"/>
        <end position="431"/>
    </location>
</feature>
<feature type="region of interest" description="Disordered" evidence="2">
    <location>
        <begin position="549"/>
        <end position="765"/>
    </location>
</feature>
<feature type="compositionally biased region" description="Pro residues" evidence="2">
    <location>
        <begin position="475"/>
        <end position="495"/>
    </location>
</feature>
<feature type="compositionally biased region" description="Low complexity" evidence="2">
    <location>
        <begin position="406"/>
        <end position="417"/>
    </location>
</feature>
<dbReference type="PANTHER" id="PTHR23052:SF1">
    <property type="entry name" value="AXONEMAL DYNEIN LIGHT CHAIN DOMAIN-CONTAINING PROTEIN 1"/>
    <property type="match status" value="1"/>
</dbReference>
<reference evidence="3" key="1">
    <citation type="journal article" date="2022" name="bioRxiv">
        <title>Genomics of Preaxostyla Flagellates Illuminates Evolutionary Transitions and the Path Towards Mitochondrial Loss.</title>
        <authorList>
            <person name="Novak L.V.F."/>
            <person name="Treitli S.C."/>
            <person name="Pyrih J."/>
            <person name="Halakuc P."/>
            <person name="Pipaliya S.V."/>
            <person name="Vacek V."/>
            <person name="Brzon O."/>
            <person name="Soukal P."/>
            <person name="Eme L."/>
            <person name="Dacks J.B."/>
            <person name="Karnkowska A."/>
            <person name="Elias M."/>
            <person name="Hampl V."/>
        </authorList>
    </citation>
    <scope>NUCLEOTIDE SEQUENCE</scope>
    <source>
        <strain evidence="3">RCP-MX</strain>
    </source>
</reference>
<dbReference type="PANTHER" id="PTHR23052">
    <property type="entry name" value="AXONEMAL DYNEIN LIGHT CHAIN DOMAIN-CONTAINING PROTEIN 1"/>
    <property type="match status" value="1"/>
</dbReference>
<evidence type="ECO:0000256" key="2">
    <source>
        <dbReference type="SAM" id="MobiDB-lite"/>
    </source>
</evidence>
<feature type="compositionally biased region" description="Pro residues" evidence="2">
    <location>
        <begin position="446"/>
        <end position="458"/>
    </location>
</feature>
<evidence type="ECO:0000313" key="3">
    <source>
        <dbReference type="EMBL" id="KAJ4460618.1"/>
    </source>
</evidence>
<feature type="compositionally biased region" description="Low complexity" evidence="2">
    <location>
        <begin position="717"/>
        <end position="731"/>
    </location>
</feature>
<evidence type="ECO:0000313" key="4">
    <source>
        <dbReference type="Proteomes" id="UP001141327"/>
    </source>
</evidence>
<dbReference type="InterPro" id="IPR019347">
    <property type="entry name" value="Axonemal_dynein_light_chain"/>
</dbReference>
<feature type="region of interest" description="Disordered" evidence="2">
    <location>
        <begin position="174"/>
        <end position="197"/>
    </location>
</feature>
<keyword evidence="4" id="KW-1185">Reference proteome</keyword>
<proteinExistence type="predicted"/>
<feature type="compositionally biased region" description="Low complexity" evidence="2">
    <location>
        <begin position="621"/>
        <end position="633"/>
    </location>
</feature>
<feature type="region of interest" description="Disordered" evidence="2">
    <location>
        <begin position="203"/>
        <end position="222"/>
    </location>
</feature>
<dbReference type="EMBL" id="JAPMOS010000012">
    <property type="protein sequence ID" value="KAJ4460618.1"/>
    <property type="molecule type" value="Genomic_DNA"/>
</dbReference>
<accession>A0ABQ8UN65</accession>
<organism evidence="3 4">
    <name type="scientific">Paratrimastix pyriformis</name>
    <dbReference type="NCBI Taxonomy" id="342808"/>
    <lineage>
        <taxon>Eukaryota</taxon>
        <taxon>Metamonada</taxon>
        <taxon>Preaxostyla</taxon>
        <taxon>Paratrimastigidae</taxon>
        <taxon>Paratrimastix</taxon>
    </lineage>
</organism>
<feature type="compositionally biased region" description="Low complexity" evidence="2">
    <location>
        <begin position="436"/>
        <end position="445"/>
    </location>
</feature>
<dbReference type="Proteomes" id="UP001141327">
    <property type="component" value="Unassembled WGS sequence"/>
</dbReference>
<keyword evidence="1" id="KW-0175">Coiled coil</keyword>
<feature type="compositionally biased region" description="Low complexity" evidence="2">
    <location>
        <begin position="756"/>
        <end position="765"/>
    </location>
</feature>
<gene>
    <name evidence="3" type="ORF">PAPYR_3262</name>
</gene>
<dbReference type="Pfam" id="PF10211">
    <property type="entry name" value="Ax_dynein_light"/>
    <property type="match status" value="1"/>
</dbReference>
<sequence>MSHFATVTGTAHTNPGLVYERSVPPDKNLSRIPFPKGEFDERTCYSTEHAITKDQVLRVQEAPPAGSPTAVSADPSVCQIHLGDARTDFATTYRQNLRIRDDVVVAPVLRDKRNPEAGKFNPINVGLSSKGKNPAIACASHDLGATGCHPNPRSDEQGQPREDSIPSVLLSAMTQGVSTRRSRYDPSSPTSQSTRDISFLTERQPHLPRDQALSPSPIPLLSPSPDVPPSVLPPEFHVFEMRSLPPLSTSRATPRKTEDVLGAPVDRPGGEETAVRLFPSLRPTSRMEAVRLTQAMDQMMTQLQERAHHPLLGTPRTAIRPSPRGEAGMGILSASAGGSLLTARRTGGGAAAVRHSMGTAPTPTRPQPGLGGPAESRPVPGLRTPRAAYPATGRRSLSTPRGSGAGLSAPAGAPSLSAGGGGAAAGGGWGRGTVSPARLARAGRGAPPPVPPPTPLPVFAPSSLPGGPLVTCPSPAYPPPPSPSPAASPGPPPNPLTVRASYGAVLRARGSACSPMSALGPVHSALVAEASRPATPDTPSTLGSVYSAFTETTPAPPEPAEGGPGTPFLGRRAGIGSSSSSSSGGSGGGGASPVPGCLSAGPGGTLEVASSALPAPVECPTTTATATTGDSDSGVGGGIGGSAGPPCTTTGLEEEAASPSPPPPSRTGSSLSSSAGPGTPSPPRLLVAPQPVLPSIPSVSSPSPSLAASTTPPPGLANPAAAAGTAPADLGPLGGGLGLVSLASSPPPHQQHLHHQQQQQQQLLPSEEDLGDSGEVEQIVGLIEQEGAIYGTVFHELIRQVTVQCAERGRLLARVRDQYATMLGRVPKLARAIYANAVAHRMMARRMAAEMATLRGRMEDSLQALNRAMLKQELLEGEKRILQSQLK</sequence>
<protein>
    <submittedName>
        <fullName evidence="3">Uncharacterized protein</fullName>
    </submittedName>
</protein>
<feature type="region of interest" description="Disordered" evidence="2">
    <location>
        <begin position="143"/>
        <end position="162"/>
    </location>
</feature>
<feature type="compositionally biased region" description="Gly residues" evidence="2">
    <location>
        <begin position="634"/>
        <end position="643"/>
    </location>
</feature>
<comment type="caution">
    <text evidence="3">The sequence shown here is derived from an EMBL/GenBank/DDBJ whole genome shotgun (WGS) entry which is preliminary data.</text>
</comment>
<dbReference type="InterPro" id="IPR052845">
    <property type="entry name" value="Axonemal_dynein_LC_domain"/>
</dbReference>
<feature type="compositionally biased region" description="Basic and acidic residues" evidence="2">
    <location>
        <begin position="152"/>
        <end position="162"/>
    </location>
</feature>
<feature type="compositionally biased region" description="Low complexity" evidence="2">
    <location>
        <begin position="666"/>
        <end position="678"/>
    </location>
</feature>
<feature type="compositionally biased region" description="Low complexity" evidence="2">
    <location>
        <begin position="693"/>
        <end position="710"/>
    </location>
</feature>
<feature type="compositionally biased region" description="Polar residues" evidence="2">
    <location>
        <begin position="174"/>
        <end position="196"/>
    </location>
</feature>